<keyword evidence="1 3" id="KW-0808">Transferase</keyword>
<dbReference type="Gene3D" id="3.30.420.40">
    <property type="match status" value="1"/>
</dbReference>
<dbReference type="PANTHER" id="PTHR47363">
    <property type="entry name" value="GLUCOKINASE"/>
    <property type="match status" value="1"/>
</dbReference>
<feature type="binding site" evidence="3">
    <location>
        <begin position="6"/>
        <end position="11"/>
    </location>
    <ligand>
        <name>ATP</name>
        <dbReference type="ChEBI" id="CHEBI:30616"/>
    </ligand>
</feature>
<dbReference type="GO" id="GO:0006096">
    <property type="term" value="P:glycolytic process"/>
    <property type="evidence" value="ECO:0007669"/>
    <property type="project" value="UniProtKB-UniRule"/>
</dbReference>
<evidence type="ECO:0000256" key="2">
    <source>
        <dbReference type="ARBA" id="ARBA00022777"/>
    </source>
</evidence>
<name>A0A2A4X6A9_UNCAE</name>
<evidence type="ECO:0000313" key="5">
    <source>
        <dbReference type="EMBL" id="PCI77669.1"/>
    </source>
</evidence>
<dbReference type="GO" id="GO:0004340">
    <property type="term" value="F:glucokinase activity"/>
    <property type="evidence" value="ECO:0007669"/>
    <property type="project" value="UniProtKB-UniRule"/>
</dbReference>
<dbReference type="InterPro" id="IPR003836">
    <property type="entry name" value="Glucokinase"/>
</dbReference>
<comment type="caution">
    <text evidence="5">The sequence shown here is derived from an EMBL/GenBank/DDBJ whole genome shotgun (WGS) entry which is preliminary data.</text>
</comment>
<dbReference type="Pfam" id="PF02685">
    <property type="entry name" value="Glucokinase"/>
    <property type="match status" value="1"/>
</dbReference>
<accession>A0A2A4X6A9</accession>
<dbReference type="EMBL" id="NVUK01000014">
    <property type="protein sequence ID" value="PCI77669.1"/>
    <property type="molecule type" value="Genomic_DNA"/>
</dbReference>
<gene>
    <name evidence="3 5" type="primary">glk</name>
    <name evidence="5" type="ORF">COB21_02825</name>
</gene>
<organism evidence="5 6">
    <name type="scientific">Aerophobetes bacterium</name>
    <dbReference type="NCBI Taxonomy" id="2030807"/>
    <lineage>
        <taxon>Bacteria</taxon>
        <taxon>Candidatus Aerophobota</taxon>
    </lineage>
</organism>
<comment type="catalytic activity">
    <reaction evidence="3">
        <text>D-glucose + ATP = D-glucose 6-phosphate + ADP + H(+)</text>
        <dbReference type="Rhea" id="RHEA:17825"/>
        <dbReference type="ChEBI" id="CHEBI:4167"/>
        <dbReference type="ChEBI" id="CHEBI:15378"/>
        <dbReference type="ChEBI" id="CHEBI:30616"/>
        <dbReference type="ChEBI" id="CHEBI:61548"/>
        <dbReference type="ChEBI" id="CHEBI:456216"/>
        <dbReference type="EC" id="2.7.1.2"/>
    </reaction>
</comment>
<comment type="subcellular location">
    <subcellularLocation>
        <location evidence="3">Cytoplasm</location>
    </subcellularLocation>
</comment>
<dbReference type="CDD" id="cd24008">
    <property type="entry name" value="ASKHA_NBD_GLK"/>
    <property type="match status" value="1"/>
</dbReference>
<dbReference type="GO" id="GO:0005536">
    <property type="term" value="F:D-glucose binding"/>
    <property type="evidence" value="ECO:0007669"/>
    <property type="project" value="InterPro"/>
</dbReference>
<dbReference type="PANTHER" id="PTHR47363:SF1">
    <property type="entry name" value="GLUCOKINASE"/>
    <property type="match status" value="1"/>
</dbReference>
<protein>
    <recommendedName>
        <fullName evidence="3">Glucokinase</fullName>
        <ecNumber evidence="3">2.7.1.2</ecNumber>
    </recommendedName>
    <alternativeName>
        <fullName evidence="3">Glucose kinase</fullName>
    </alternativeName>
</protein>
<dbReference type="InterPro" id="IPR043129">
    <property type="entry name" value="ATPase_NBD"/>
</dbReference>
<dbReference type="Proteomes" id="UP000218775">
    <property type="component" value="Unassembled WGS sequence"/>
</dbReference>
<keyword evidence="3" id="KW-0324">Glycolysis</keyword>
<comment type="similarity">
    <text evidence="3 4">Belongs to the bacterial glucokinase family.</text>
</comment>
<keyword evidence="3" id="KW-0963">Cytoplasm</keyword>
<dbReference type="GO" id="GO:0005737">
    <property type="term" value="C:cytoplasm"/>
    <property type="evidence" value="ECO:0007669"/>
    <property type="project" value="UniProtKB-SubCell"/>
</dbReference>
<keyword evidence="3" id="KW-0067">ATP-binding</keyword>
<dbReference type="NCBIfam" id="TIGR00749">
    <property type="entry name" value="glk"/>
    <property type="match status" value="1"/>
</dbReference>
<evidence type="ECO:0000256" key="4">
    <source>
        <dbReference type="RuleBase" id="RU004046"/>
    </source>
</evidence>
<dbReference type="HAMAP" id="MF_00524">
    <property type="entry name" value="Glucokinase"/>
    <property type="match status" value="1"/>
</dbReference>
<dbReference type="Gene3D" id="3.40.367.20">
    <property type="match status" value="1"/>
</dbReference>
<reference evidence="6" key="1">
    <citation type="submission" date="2017-08" db="EMBL/GenBank/DDBJ databases">
        <title>A dynamic microbial community with high functional redundancy inhabits the cold, oxic subseafloor aquifer.</title>
        <authorList>
            <person name="Tully B.J."/>
            <person name="Wheat C.G."/>
            <person name="Glazer B.T."/>
            <person name="Huber J.A."/>
        </authorList>
    </citation>
    <scope>NUCLEOTIDE SEQUENCE [LARGE SCALE GENOMIC DNA]</scope>
</reference>
<evidence type="ECO:0000256" key="1">
    <source>
        <dbReference type="ARBA" id="ARBA00022679"/>
    </source>
</evidence>
<dbReference type="EC" id="2.7.1.2" evidence="3"/>
<keyword evidence="3" id="KW-0547">Nucleotide-binding</keyword>
<keyword evidence="2 3" id="KW-0418">Kinase</keyword>
<dbReference type="SUPFAM" id="SSF53067">
    <property type="entry name" value="Actin-like ATPase domain"/>
    <property type="match status" value="1"/>
</dbReference>
<proteinExistence type="inferred from homology"/>
<evidence type="ECO:0000256" key="3">
    <source>
        <dbReference type="HAMAP-Rule" id="MF_00524"/>
    </source>
</evidence>
<dbReference type="AlphaFoldDB" id="A0A2A4X6A9"/>
<sequence>MSILAGDIGGTKTHLAFFEQNTKGFVIVAEKKYPSHEHGSLEEIVVLFLQEHAVIAEKACFGIAGAVKHGVCHATNLPWEIEVESLAKACQVGKEKVAIINDLESNAWGIKALDEKDFKVLNQGVPEKKGNQALISAGTGLGEAGIIFMQGKLYPFASEGGHADFAPRNAQEDSLLKYLRKKWNHVSYERVLSGPGIANVHAFLVEDQKMDEEAQVLSEMKEQDAAFVISKWALEKKSDVCVKALEIFSSIYASAAGNLALKMMATGGLFIGGGIAPKILPFLNRSQFLDAFKDKGRFEAMLKDVPIKVILKEETALLGAMVFARDMLD</sequence>
<dbReference type="GO" id="GO:0005524">
    <property type="term" value="F:ATP binding"/>
    <property type="evidence" value="ECO:0007669"/>
    <property type="project" value="UniProtKB-UniRule"/>
</dbReference>
<evidence type="ECO:0000313" key="6">
    <source>
        <dbReference type="Proteomes" id="UP000218775"/>
    </source>
</evidence>